<dbReference type="FunFam" id="2.60.120.200:FF:000360">
    <property type="entry name" value="Galectin"/>
    <property type="match status" value="1"/>
</dbReference>
<dbReference type="AlphaFoldDB" id="A0A8S1EB05"/>
<feature type="domain" description="Galectin" evidence="3">
    <location>
        <begin position="196"/>
        <end position="332"/>
    </location>
</feature>
<feature type="domain" description="Galectin" evidence="3">
    <location>
        <begin position="19"/>
        <end position="166"/>
    </location>
</feature>
<dbReference type="PANTHER" id="PTHR11346:SF171">
    <property type="entry name" value="GALECTIN"/>
    <property type="match status" value="1"/>
</dbReference>
<dbReference type="GO" id="GO:0030246">
    <property type="term" value="F:carbohydrate binding"/>
    <property type="evidence" value="ECO:0007669"/>
    <property type="project" value="UniProtKB-UniRule"/>
</dbReference>
<evidence type="ECO:0000256" key="2">
    <source>
        <dbReference type="RuleBase" id="RU102079"/>
    </source>
</evidence>
<keyword evidence="1 2" id="KW-0430">Lectin</keyword>
<dbReference type="SMART" id="SM00908">
    <property type="entry name" value="Gal-bind_lectin"/>
    <property type="match status" value="2"/>
</dbReference>
<name>A0A8S1EB05_9PELO</name>
<dbReference type="SMART" id="SM00276">
    <property type="entry name" value="GLECT"/>
    <property type="match status" value="2"/>
</dbReference>
<evidence type="ECO:0000313" key="5">
    <source>
        <dbReference type="Proteomes" id="UP000494206"/>
    </source>
</evidence>
<comment type="caution">
    <text evidence="4">The sequence shown here is derived from an EMBL/GenBank/DDBJ whole genome shotgun (WGS) entry which is preliminary data.</text>
</comment>
<dbReference type="PROSITE" id="PS51304">
    <property type="entry name" value="GALECTIN"/>
    <property type="match status" value="2"/>
</dbReference>
<organism evidence="4 5">
    <name type="scientific">Caenorhabditis bovis</name>
    <dbReference type="NCBI Taxonomy" id="2654633"/>
    <lineage>
        <taxon>Eukaryota</taxon>
        <taxon>Metazoa</taxon>
        <taxon>Ecdysozoa</taxon>
        <taxon>Nematoda</taxon>
        <taxon>Chromadorea</taxon>
        <taxon>Rhabditida</taxon>
        <taxon>Rhabditina</taxon>
        <taxon>Rhabditomorpha</taxon>
        <taxon>Rhabditoidea</taxon>
        <taxon>Rhabditidae</taxon>
        <taxon>Peloderinae</taxon>
        <taxon>Caenorhabditis</taxon>
    </lineage>
</organism>
<dbReference type="Pfam" id="PF00337">
    <property type="entry name" value="Gal-bind_lectin"/>
    <property type="match status" value="2"/>
</dbReference>
<evidence type="ECO:0000259" key="3">
    <source>
        <dbReference type="PROSITE" id="PS51304"/>
    </source>
</evidence>
<accession>A0A8S1EB05</accession>
<dbReference type="OrthoDB" id="6251307at2759"/>
<sequence length="333" mass="37422">MSAPPQEDDLVIRSPELPFVSAIIGGVFPGRSIVVSGMVLPGFASDQKRFQINLCCGLLIDGDHMDNKALHVNPRFDEKSGWFSGAPDNKLVINSYVSGKWGTEERFDNPFEEGKSFHVRILAFEKYFKISANGKHVCDFPHRVPLEQIKTIAIKGNIRVDFIEFNPPNATDGTPILPEVRRNVITKIEKPAIPFVLPLPPGGFCTPQSAKFTITPFLSSERFTINLMAKDEYLFHFRVDMPNPAQKIKPVVVRNSSKNGVKWQTEERNFGTFPFHKGITHDVVFTAYGRSVTVDVDGQPFIKFIYREGDSPEDVDAITVTGDMLLHRFEHSN</sequence>
<evidence type="ECO:0000256" key="1">
    <source>
        <dbReference type="ARBA" id="ARBA00022734"/>
    </source>
</evidence>
<protein>
    <recommendedName>
        <fullName evidence="2">Galectin</fullName>
    </recommendedName>
</protein>
<dbReference type="InterPro" id="IPR044156">
    <property type="entry name" value="Galectin-like"/>
</dbReference>
<dbReference type="SUPFAM" id="SSF49899">
    <property type="entry name" value="Concanavalin A-like lectins/glucanases"/>
    <property type="match status" value="2"/>
</dbReference>
<dbReference type="GO" id="GO:0016936">
    <property type="term" value="F:galactoside binding"/>
    <property type="evidence" value="ECO:0007669"/>
    <property type="project" value="TreeGrafter"/>
</dbReference>
<dbReference type="EMBL" id="CADEPM010000001">
    <property type="protein sequence ID" value="CAB3397906.1"/>
    <property type="molecule type" value="Genomic_DNA"/>
</dbReference>
<dbReference type="PANTHER" id="PTHR11346">
    <property type="entry name" value="GALECTIN"/>
    <property type="match status" value="1"/>
</dbReference>
<dbReference type="Gene3D" id="2.60.120.200">
    <property type="match status" value="2"/>
</dbReference>
<keyword evidence="5" id="KW-1185">Reference proteome</keyword>
<dbReference type="InterPro" id="IPR013320">
    <property type="entry name" value="ConA-like_dom_sf"/>
</dbReference>
<dbReference type="InterPro" id="IPR001079">
    <property type="entry name" value="Galectin_CRD"/>
</dbReference>
<dbReference type="Proteomes" id="UP000494206">
    <property type="component" value="Unassembled WGS sequence"/>
</dbReference>
<proteinExistence type="predicted"/>
<reference evidence="4 5" key="1">
    <citation type="submission" date="2020-04" db="EMBL/GenBank/DDBJ databases">
        <authorList>
            <person name="Laetsch R D."/>
            <person name="Stevens L."/>
            <person name="Kumar S."/>
            <person name="Blaxter L. M."/>
        </authorList>
    </citation>
    <scope>NUCLEOTIDE SEQUENCE [LARGE SCALE GENOMIC DNA]</scope>
</reference>
<dbReference type="CDD" id="cd00070">
    <property type="entry name" value="GLECT"/>
    <property type="match status" value="2"/>
</dbReference>
<evidence type="ECO:0000313" key="4">
    <source>
        <dbReference type="EMBL" id="CAB3397906.1"/>
    </source>
</evidence>
<gene>
    <name evidence="4" type="ORF">CBOVIS_LOCUS1250</name>
</gene>